<feature type="chain" id="PRO_5034695825" description="Acid phosphatase" evidence="4">
    <location>
        <begin position="19"/>
        <end position="482"/>
    </location>
</feature>
<comment type="similarity">
    <text evidence="1">Belongs to the histidine acid phosphatase family.</text>
</comment>
<dbReference type="InterPro" id="IPR029033">
    <property type="entry name" value="His_PPase_superfam"/>
</dbReference>
<evidence type="ECO:0000256" key="4">
    <source>
        <dbReference type="SAM" id="SignalP"/>
    </source>
</evidence>
<proteinExistence type="inferred from homology"/>
<dbReference type="AlphaFoldDB" id="A0A8H7DZG4"/>
<sequence length="482" mass="52389">MLLKCITLMALAATPTLAQTVHSVLVFTRHGDRTAKYYQGYHMTNLGATQLYSSGGFYRQRYVNEGAPSRVAGISADEVIRSQIWASAPDQAILYQTATNFLQGLYPPLGELNSTLATEELANGTSSQAPLNGYQFIQIHGEGDTDPDTIWLKGDDACPAHDKASESYRQSEGYQRTLSQSADFYSRFTPLLANLMGGENVSYSHGYDVFDLLNVAAIHNASVASDIKREDLDQLRYLANEREWNLNYNATQPDRSIGGMALAGGFLRQLRTVVDSKAKTKFSLMSGSYDTFLSFFGLTNLTAASSDFQGLPNYAASMALELYTDDTNAQFPATPEQDLMVRFMFRNGTDERDSLNAYPLFGGSDESMPYGRFVQELSSRSIQTVADWCTTCQSEQEFCSTATTRSDAAASSASSSSHEPGSGLSNAAAGAIGAVVALAVAAILAGAAFLAWRRKTHRSDAALSRRPALEKRLSDSERSSPV</sequence>
<evidence type="ECO:0000256" key="3">
    <source>
        <dbReference type="SAM" id="Phobius"/>
    </source>
</evidence>
<keyword evidence="6" id="KW-1185">Reference proteome</keyword>
<keyword evidence="3" id="KW-0812">Transmembrane</keyword>
<comment type="caution">
    <text evidence="5">The sequence shown here is derived from an EMBL/GenBank/DDBJ whole genome shotgun (WGS) entry which is preliminary data.</text>
</comment>
<evidence type="ECO:0008006" key="7">
    <source>
        <dbReference type="Google" id="ProtNLM"/>
    </source>
</evidence>
<dbReference type="PANTHER" id="PTHR11567">
    <property type="entry name" value="ACID PHOSPHATASE-RELATED"/>
    <property type="match status" value="1"/>
</dbReference>
<dbReference type="GO" id="GO:0016791">
    <property type="term" value="F:phosphatase activity"/>
    <property type="evidence" value="ECO:0007669"/>
    <property type="project" value="TreeGrafter"/>
</dbReference>
<protein>
    <recommendedName>
        <fullName evidence="7">Acid phosphatase</fullName>
    </recommendedName>
</protein>
<gene>
    <name evidence="5" type="ORF">GJ744_003325</name>
</gene>
<evidence type="ECO:0000313" key="5">
    <source>
        <dbReference type="EMBL" id="KAF7503742.1"/>
    </source>
</evidence>
<dbReference type="Proteomes" id="UP000606974">
    <property type="component" value="Unassembled WGS sequence"/>
</dbReference>
<feature type="signal peptide" evidence="4">
    <location>
        <begin position="1"/>
        <end position="18"/>
    </location>
</feature>
<feature type="transmembrane region" description="Helical" evidence="3">
    <location>
        <begin position="427"/>
        <end position="452"/>
    </location>
</feature>
<dbReference type="SUPFAM" id="SSF53254">
    <property type="entry name" value="Phosphoglycerate mutase-like"/>
    <property type="match status" value="1"/>
</dbReference>
<dbReference type="EMBL" id="JAACFV010000164">
    <property type="protein sequence ID" value="KAF7503742.1"/>
    <property type="molecule type" value="Genomic_DNA"/>
</dbReference>
<organism evidence="5 6">
    <name type="scientific">Endocarpon pusillum</name>
    <dbReference type="NCBI Taxonomy" id="364733"/>
    <lineage>
        <taxon>Eukaryota</taxon>
        <taxon>Fungi</taxon>
        <taxon>Dikarya</taxon>
        <taxon>Ascomycota</taxon>
        <taxon>Pezizomycotina</taxon>
        <taxon>Eurotiomycetes</taxon>
        <taxon>Chaetothyriomycetidae</taxon>
        <taxon>Verrucariales</taxon>
        <taxon>Verrucariaceae</taxon>
        <taxon>Endocarpon</taxon>
    </lineage>
</organism>
<dbReference type="InterPro" id="IPR000560">
    <property type="entry name" value="His_Pase_clade-2"/>
</dbReference>
<accession>A0A8H7DZG4</accession>
<evidence type="ECO:0000256" key="1">
    <source>
        <dbReference type="ARBA" id="ARBA00005375"/>
    </source>
</evidence>
<evidence type="ECO:0000256" key="2">
    <source>
        <dbReference type="SAM" id="MobiDB-lite"/>
    </source>
</evidence>
<dbReference type="Gene3D" id="3.40.50.1240">
    <property type="entry name" value="Phosphoglycerate mutase-like"/>
    <property type="match status" value="1"/>
</dbReference>
<reference evidence="5" key="1">
    <citation type="submission" date="2020-02" db="EMBL/GenBank/DDBJ databases">
        <authorList>
            <person name="Palmer J.M."/>
        </authorList>
    </citation>
    <scope>NUCLEOTIDE SEQUENCE</scope>
    <source>
        <strain evidence="5">EPUS1.4</strain>
        <tissue evidence="5">Thallus</tissue>
    </source>
</reference>
<evidence type="ECO:0000313" key="6">
    <source>
        <dbReference type="Proteomes" id="UP000606974"/>
    </source>
</evidence>
<dbReference type="Pfam" id="PF00328">
    <property type="entry name" value="His_Phos_2"/>
    <property type="match status" value="1"/>
</dbReference>
<keyword evidence="4" id="KW-0732">Signal</keyword>
<dbReference type="PANTHER" id="PTHR11567:SF142">
    <property type="entry name" value="PHOSPHOGLYCERATE MUTASE-LIKE PROTEIN"/>
    <property type="match status" value="1"/>
</dbReference>
<dbReference type="InterPro" id="IPR050645">
    <property type="entry name" value="Histidine_acid_phosphatase"/>
</dbReference>
<feature type="compositionally biased region" description="Basic and acidic residues" evidence="2">
    <location>
        <begin position="467"/>
        <end position="482"/>
    </location>
</feature>
<keyword evidence="3" id="KW-0472">Membrane</keyword>
<feature type="region of interest" description="Disordered" evidence="2">
    <location>
        <begin position="457"/>
        <end position="482"/>
    </location>
</feature>
<dbReference type="OrthoDB" id="258392at2759"/>
<keyword evidence="3" id="KW-1133">Transmembrane helix</keyword>
<name>A0A8H7DZG4_9EURO</name>